<dbReference type="InterPro" id="IPR006710">
    <property type="entry name" value="Glyco_hydro_43"/>
</dbReference>
<dbReference type="PANTHER" id="PTHR42812">
    <property type="entry name" value="BETA-XYLOSIDASE"/>
    <property type="match status" value="1"/>
</dbReference>
<evidence type="ECO:0000256" key="5">
    <source>
        <dbReference type="RuleBase" id="RU361187"/>
    </source>
</evidence>
<dbReference type="InParanoid" id="C7ZRE6"/>
<evidence type="ECO:0000256" key="4">
    <source>
        <dbReference type="PIRSR" id="PIRSR606710-2"/>
    </source>
</evidence>
<dbReference type="RefSeq" id="XP_003039123.1">
    <property type="nucleotide sequence ID" value="XM_003039077.1"/>
</dbReference>
<keyword evidence="8" id="KW-1185">Reference proteome</keyword>
<dbReference type="PANTHER" id="PTHR42812:SF12">
    <property type="entry name" value="BETA-XYLOSIDASE-RELATED"/>
    <property type="match status" value="1"/>
</dbReference>
<dbReference type="Pfam" id="PF17851">
    <property type="entry name" value="GH43_C2"/>
    <property type="match status" value="1"/>
</dbReference>
<dbReference type="InterPro" id="IPR041542">
    <property type="entry name" value="GH43_C2"/>
</dbReference>
<evidence type="ECO:0000259" key="6">
    <source>
        <dbReference type="Pfam" id="PF17851"/>
    </source>
</evidence>
<dbReference type="SUPFAM" id="SSF49899">
    <property type="entry name" value="Concanavalin A-like lectins/glucanases"/>
    <property type="match status" value="1"/>
</dbReference>
<dbReference type="InterPro" id="IPR013320">
    <property type="entry name" value="ConA-like_dom_sf"/>
</dbReference>
<dbReference type="eggNOG" id="ENOG502SHCU">
    <property type="taxonomic scope" value="Eukaryota"/>
</dbReference>
<dbReference type="OrthoDB" id="408373at2759"/>
<evidence type="ECO:0000256" key="1">
    <source>
        <dbReference type="ARBA" id="ARBA00009865"/>
    </source>
</evidence>
<dbReference type="InterPro" id="IPR051795">
    <property type="entry name" value="Glycosyl_Hydrlase_43"/>
</dbReference>
<dbReference type="GO" id="GO:0005975">
    <property type="term" value="P:carbohydrate metabolic process"/>
    <property type="evidence" value="ECO:0007669"/>
    <property type="project" value="InterPro"/>
</dbReference>
<dbReference type="EMBL" id="GG699070">
    <property type="protein sequence ID" value="EEU33410.1"/>
    <property type="molecule type" value="Genomic_DNA"/>
</dbReference>
<comment type="similarity">
    <text evidence="1 5">Belongs to the glycosyl hydrolase 43 family.</text>
</comment>
<evidence type="ECO:0000313" key="7">
    <source>
        <dbReference type="EMBL" id="EEU33410.1"/>
    </source>
</evidence>
<feature type="site" description="Important for catalytic activity, responsible for pKa modulation of the active site Glu and correct orientation of both the proton donor and substrate" evidence="4">
    <location>
        <position position="145"/>
    </location>
</feature>
<dbReference type="Gene3D" id="2.115.10.20">
    <property type="entry name" value="Glycosyl hydrolase domain, family 43"/>
    <property type="match status" value="1"/>
</dbReference>
<evidence type="ECO:0000313" key="8">
    <source>
        <dbReference type="Proteomes" id="UP000005206"/>
    </source>
</evidence>
<organism evidence="7 8">
    <name type="scientific">Fusarium vanettenii (strain ATCC MYA-4622 / CBS 123669 / FGSC 9596 / NRRL 45880 / 77-13-4)</name>
    <name type="common">Fusarium solani subsp. pisi</name>
    <dbReference type="NCBI Taxonomy" id="660122"/>
    <lineage>
        <taxon>Eukaryota</taxon>
        <taxon>Fungi</taxon>
        <taxon>Dikarya</taxon>
        <taxon>Ascomycota</taxon>
        <taxon>Pezizomycotina</taxon>
        <taxon>Sordariomycetes</taxon>
        <taxon>Hypocreomycetidae</taxon>
        <taxon>Hypocreales</taxon>
        <taxon>Nectriaceae</taxon>
        <taxon>Fusarium</taxon>
        <taxon>Fusarium solani species complex</taxon>
        <taxon>Fusarium vanettenii</taxon>
    </lineage>
</organism>
<dbReference type="Gene3D" id="2.60.120.200">
    <property type="match status" value="1"/>
</dbReference>
<dbReference type="SUPFAM" id="SSF75005">
    <property type="entry name" value="Arabinanase/levansucrase/invertase"/>
    <property type="match status" value="1"/>
</dbReference>
<sequence>MEQSPINPIVSGFAPDPSVAVIDGTFFLATSSFHLFPGLPIYTSNDLVSWTNIGNAINRKGQIGLSNSRTRPIHVTDEGEPLLAAGGLCAPTIRHHKGTTYIVCTNVIHKKGESGQCYEKFVISLTDIWSNTWSDPVYFDFNGIDPDLFFEDDNRTYIYGSSYTTGPPWISRVAINCFEIDIQTGENFHRKRRSGKGLREGWYYLLTAEGRTDDGHNTTIARSKSIWGPFYETAYLSHTGHGDLFQDLEGNWWIVVLGVRKEGGICPMSRESFISPVQWPEGGWPNVPPIQSNPDMAVKGFPGSSKLIPSLRHLDFLHIRDTESEDYVVSQDGHSVSIRPRQAPLLDPMGPISFIGKRRRRLQGDSRVSLPKSSLETVGVLEAGLAYYKDEFRVVRVFWSLETSTIVFKLENKLRSLTQRVEIVSQPKRSVDFRISYTSQHVEFSFAEDGSKWILLSKVDAYALYGSGFVGPIIGVYATTERDASFVEFKGSQVE</sequence>
<protein>
    <recommendedName>
        <fullName evidence="6">Beta-xylosidase C-terminal Concanavalin A-like domain-containing protein</fullName>
    </recommendedName>
</protein>
<gene>
    <name evidence="7" type="ORF">NECHADRAFT_98469</name>
</gene>
<keyword evidence="2 5" id="KW-0378">Hydrolase</keyword>
<dbReference type="GeneID" id="9666647"/>
<evidence type="ECO:0000256" key="2">
    <source>
        <dbReference type="ARBA" id="ARBA00022801"/>
    </source>
</evidence>
<keyword evidence="3 5" id="KW-0326">Glycosidase</keyword>
<dbReference type="InterPro" id="IPR023296">
    <property type="entry name" value="Glyco_hydro_beta-prop_sf"/>
</dbReference>
<reference evidence="7 8" key="1">
    <citation type="journal article" date="2009" name="PLoS Genet.">
        <title>The genome of Nectria haematococca: contribution of supernumerary chromosomes to gene expansion.</title>
        <authorList>
            <person name="Coleman J.J."/>
            <person name="Rounsley S.D."/>
            <person name="Rodriguez-Carres M."/>
            <person name="Kuo A."/>
            <person name="Wasmann C.C."/>
            <person name="Grimwood J."/>
            <person name="Schmutz J."/>
            <person name="Taga M."/>
            <person name="White G.J."/>
            <person name="Zhou S."/>
            <person name="Schwartz D.C."/>
            <person name="Freitag M."/>
            <person name="Ma L.J."/>
            <person name="Danchin E.G."/>
            <person name="Henrissat B."/>
            <person name="Coutinho P.M."/>
            <person name="Nelson D.R."/>
            <person name="Straney D."/>
            <person name="Napoli C.A."/>
            <person name="Barker B.M."/>
            <person name="Gribskov M."/>
            <person name="Rep M."/>
            <person name="Kroken S."/>
            <person name="Molnar I."/>
            <person name="Rensing C."/>
            <person name="Kennell J.C."/>
            <person name="Zamora J."/>
            <person name="Farman M.L."/>
            <person name="Selker E.U."/>
            <person name="Salamov A."/>
            <person name="Shapiro H."/>
            <person name="Pangilinan J."/>
            <person name="Lindquist E."/>
            <person name="Lamers C."/>
            <person name="Grigoriev I.V."/>
            <person name="Geiser D.M."/>
            <person name="Covert S.F."/>
            <person name="Temporini E."/>
            <person name="Vanetten H.D."/>
        </authorList>
    </citation>
    <scope>NUCLEOTIDE SEQUENCE [LARGE SCALE GENOMIC DNA]</scope>
    <source>
        <strain evidence="8">ATCC MYA-4622 / CBS 123669 / FGSC 9596 / NRRL 45880 / 77-13-4</strain>
    </source>
</reference>
<dbReference type="HOGENOM" id="CLU_016508_0_0_1"/>
<name>C7ZRE6_FUSV7</name>
<dbReference type="GO" id="GO:0004553">
    <property type="term" value="F:hydrolase activity, hydrolyzing O-glycosyl compounds"/>
    <property type="evidence" value="ECO:0007669"/>
    <property type="project" value="InterPro"/>
</dbReference>
<dbReference type="VEuPathDB" id="FungiDB:NECHADRAFT_98469"/>
<dbReference type="Proteomes" id="UP000005206">
    <property type="component" value="Unassembled WGS sequence"/>
</dbReference>
<evidence type="ECO:0000256" key="3">
    <source>
        <dbReference type="ARBA" id="ARBA00023295"/>
    </source>
</evidence>
<dbReference type="KEGG" id="nhe:NECHADRAFT_98469"/>
<feature type="domain" description="Beta-xylosidase C-terminal Concanavalin A-like" evidence="6">
    <location>
        <begin position="381"/>
        <end position="484"/>
    </location>
</feature>
<accession>C7ZRE6</accession>
<proteinExistence type="inferred from homology"/>
<dbReference type="AlphaFoldDB" id="C7ZRE6"/>
<dbReference type="Pfam" id="PF04616">
    <property type="entry name" value="Glyco_hydro_43"/>
    <property type="match status" value="1"/>
</dbReference>
<dbReference type="CDD" id="cd18617">
    <property type="entry name" value="GH43_XynB-like"/>
    <property type="match status" value="1"/>
</dbReference>